<dbReference type="AlphaFoldDB" id="A0A1H4GLT7"/>
<organism evidence="1 2">
    <name type="scientific">Chitinophaga terrae</name>
    <name type="common">ex Kim and Jung 2007</name>
    <dbReference type="NCBI Taxonomy" id="408074"/>
    <lineage>
        <taxon>Bacteria</taxon>
        <taxon>Pseudomonadati</taxon>
        <taxon>Bacteroidota</taxon>
        <taxon>Chitinophagia</taxon>
        <taxon>Chitinophagales</taxon>
        <taxon>Chitinophagaceae</taxon>
        <taxon>Chitinophaga</taxon>
    </lineage>
</organism>
<gene>
    <name evidence="1" type="ORF">SAMN05660909_05485</name>
</gene>
<dbReference type="EMBL" id="FNRL01000045">
    <property type="protein sequence ID" value="SEB10467.1"/>
    <property type="molecule type" value="Genomic_DNA"/>
</dbReference>
<protein>
    <submittedName>
        <fullName evidence="1">Uncharacterized protein</fullName>
    </submittedName>
</protein>
<name>A0A1H4GLT7_9BACT</name>
<evidence type="ECO:0000313" key="2">
    <source>
        <dbReference type="Proteomes" id="UP000199656"/>
    </source>
</evidence>
<proteinExistence type="predicted"/>
<accession>A0A1H4GLT7</accession>
<keyword evidence="2" id="KW-1185">Reference proteome</keyword>
<sequence length="95" mass="10960">MFIQQQNYLYMDWDELMDPLSPMNESIMQEQIKIVNLQDGLIEAAKKLAAETYPSLNQARPQLKKALDNVIIKHSIKMSVDISNVITGREHDDEL</sequence>
<dbReference type="Proteomes" id="UP000199656">
    <property type="component" value="Unassembled WGS sequence"/>
</dbReference>
<reference evidence="2" key="1">
    <citation type="submission" date="2016-10" db="EMBL/GenBank/DDBJ databases">
        <authorList>
            <person name="Varghese N."/>
            <person name="Submissions S."/>
        </authorList>
    </citation>
    <scope>NUCLEOTIDE SEQUENCE [LARGE SCALE GENOMIC DNA]</scope>
    <source>
        <strain evidence="2">DSM 23920</strain>
    </source>
</reference>
<evidence type="ECO:0000313" key="1">
    <source>
        <dbReference type="EMBL" id="SEB10467.1"/>
    </source>
</evidence>